<dbReference type="GO" id="GO:0004601">
    <property type="term" value="F:peroxidase activity"/>
    <property type="evidence" value="ECO:0007669"/>
    <property type="project" value="UniProtKB-KW"/>
</dbReference>
<reference evidence="3" key="1">
    <citation type="journal article" date="2019" name="Int. J. Syst. Evol. Microbiol.">
        <title>The Global Catalogue of Microorganisms (GCM) 10K type strain sequencing project: providing services to taxonomists for standard genome sequencing and annotation.</title>
        <authorList>
            <consortium name="The Broad Institute Genomics Platform"/>
            <consortium name="The Broad Institute Genome Sequencing Center for Infectious Disease"/>
            <person name="Wu L."/>
            <person name="Ma J."/>
        </authorList>
    </citation>
    <scope>NUCLEOTIDE SEQUENCE [LARGE SCALE GENOMIC DNA]</scope>
    <source>
        <strain evidence="3">JCM 3369</strain>
    </source>
</reference>
<evidence type="ECO:0000313" key="2">
    <source>
        <dbReference type="EMBL" id="MFC4554214.1"/>
    </source>
</evidence>
<proteinExistence type="predicted"/>
<keyword evidence="3" id="KW-1185">Reference proteome</keyword>
<name>A0ABV9D7E4_9MICO</name>
<evidence type="ECO:0000313" key="3">
    <source>
        <dbReference type="Proteomes" id="UP001595955"/>
    </source>
</evidence>
<feature type="compositionally biased region" description="Low complexity" evidence="1">
    <location>
        <begin position="16"/>
        <end position="48"/>
    </location>
</feature>
<dbReference type="SUPFAM" id="SSF82784">
    <property type="entry name" value="OsmC-like"/>
    <property type="match status" value="1"/>
</dbReference>
<sequence length="186" mass="19242">MDATPHPTDEPSTAEPGATAGTPAGTAPADPELADPAPAGTDAAPARALWGERTGVRQYTGRNGRGAEVLIGPGDAEGVFSPGELLQLALAACTALSTDHVLRGRLGDDFPAVVGVSPHPVDGENRYGSFDVELVLDLADLDDEQRAKLAERVERTAGRQCTVARTLDAGASHELAITHEPMTDES</sequence>
<dbReference type="Gene3D" id="3.30.300.20">
    <property type="match status" value="1"/>
</dbReference>
<evidence type="ECO:0000256" key="1">
    <source>
        <dbReference type="SAM" id="MobiDB-lite"/>
    </source>
</evidence>
<feature type="region of interest" description="Disordered" evidence="1">
    <location>
        <begin position="1"/>
        <end position="48"/>
    </location>
</feature>
<protein>
    <submittedName>
        <fullName evidence="2">OsmC family protein</fullName>
        <ecNumber evidence="2">1.11.1.-</ecNumber>
    </submittedName>
</protein>
<keyword evidence="2" id="KW-0575">Peroxidase</keyword>
<dbReference type="InterPro" id="IPR036102">
    <property type="entry name" value="OsmC/Ohrsf"/>
</dbReference>
<dbReference type="EMBL" id="JBHSGF010000002">
    <property type="protein sequence ID" value="MFC4554214.1"/>
    <property type="molecule type" value="Genomic_DNA"/>
</dbReference>
<dbReference type="InterPro" id="IPR015946">
    <property type="entry name" value="KH_dom-like_a/b"/>
</dbReference>
<organism evidence="2 3">
    <name type="scientific">Georgenia faecalis</name>
    <dbReference type="NCBI Taxonomy" id="2483799"/>
    <lineage>
        <taxon>Bacteria</taxon>
        <taxon>Bacillati</taxon>
        <taxon>Actinomycetota</taxon>
        <taxon>Actinomycetes</taxon>
        <taxon>Micrococcales</taxon>
        <taxon>Bogoriellaceae</taxon>
        <taxon>Georgenia</taxon>
    </lineage>
</organism>
<keyword evidence="2" id="KW-0560">Oxidoreductase</keyword>
<accession>A0ABV9D7E4</accession>
<dbReference type="InterPro" id="IPR003718">
    <property type="entry name" value="OsmC/Ohr_fam"/>
</dbReference>
<gene>
    <name evidence="2" type="ORF">ACFO3F_03045</name>
</gene>
<dbReference type="EC" id="1.11.1.-" evidence="2"/>
<dbReference type="Proteomes" id="UP001595955">
    <property type="component" value="Unassembled WGS sequence"/>
</dbReference>
<comment type="caution">
    <text evidence="2">The sequence shown here is derived from an EMBL/GenBank/DDBJ whole genome shotgun (WGS) entry which is preliminary data.</text>
</comment>
<dbReference type="RefSeq" id="WP_122824755.1">
    <property type="nucleotide sequence ID" value="NZ_CP033325.1"/>
</dbReference>
<dbReference type="Pfam" id="PF02566">
    <property type="entry name" value="OsmC"/>
    <property type="match status" value="1"/>
</dbReference>